<dbReference type="InterPro" id="IPR000700">
    <property type="entry name" value="PAS-assoc_C"/>
</dbReference>
<feature type="transmembrane region" description="Helical" evidence="1">
    <location>
        <begin position="41"/>
        <end position="60"/>
    </location>
</feature>
<evidence type="ECO:0000256" key="1">
    <source>
        <dbReference type="SAM" id="Phobius"/>
    </source>
</evidence>
<dbReference type="Pfam" id="PF00563">
    <property type="entry name" value="EAL"/>
    <property type="match status" value="1"/>
</dbReference>
<dbReference type="SUPFAM" id="SSF141868">
    <property type="entry name" value="EAL domain-like"/>
    <property type="match status" value="1"/>
</dbReference>
<feature type="domain" description="PAS" evidence="2">
    <location>
        <begin position="333"/>
        <end position="379"/>
    </location>
</feature>
<dbReference type="Pfam" id="PF13426">
    <property type="entry name" value="PAS_9"/>
    <property type="match status" value="1"/>
</dbReference>
<dbReference type="Gene3D" id="3.20.20.450">
    <property type="entry name" value="EAL domain"/>
    <property type="match status" value="1"/>
</dbReference>
<dbReference type="FunFam" id="3.30.70.270:FF:000001">
    <property type="entry name" value="Diguanylate cyclase domain protein"/>
    <property type="match status" value="1"/>
</dbReference>
<dbReference type="Pfam" id="PF00990">
    <property type="entry name" value="GGDEF"/>
    <property type="match status" value="1"/>
</dbReference>
<feature type="domain" description="PAC" evidence="3">
    <location>
        <begin position="152"/>
        <end position="204"/>
    </location>
</feature>
<evidence type="ECO:0000313" key="7">
    <source>
        <dbReference type="Proteomes" id="UP000501991"/>
    </source>
</evidence>
<sequence length="887" mass="96178">MHKVDRPGFFGIAASLIAGLCASGSSYVLLAVTGPWAQSRLVPLLGSALVGLSIAGGLAWGQRRGRHRSRPLPADDAASARAQIDVSEARFRDIFEQAAVGIALCDADGVVEQANARFLDLVGRNTHETVGRRLETLLGTPETTAPHPFEHATASWRCRRADETDVWLQVSRTPCGEGTGQALPFIATVQDITHLHGAAAALAEEEHKLRAVLGTLGEGVIMRDADGRVVLHNTAAARIFGLDDADTAAFHIGSGQLRFVREDGEPHAIDEFPSMQTLRDGEAHSGVVGVARRDGSTRWLWVHSKAIMAPEGTPSAVVSSIADITRMREAETRLRLADRAIDHSADAIMITTAEGLILRVNPAFTRITGYSADEVIGHTPALLRSGQHEPAFYATLWESIRRTGSWQGDIWNRHKDGSLFAERLSISAVRDASGRLSHYVAVFSDVTEARAKEQRALHMAHHDPLTGLPNRNLMADRLERALSRATRDQRQVVLMFLDLDRFKEVNDSHGHAVGDALLKGVARRLEDCVRDSDSVARQAGDEFLILLPDLEDGGRAGQVAAKILSALSAPVAVEGRHIAISASIGIALFPTDARDADTLLAHADTALYHAKGAGRNTFRYFTESMNAEAERRQRVEQQLRAALAHDRLQLAFQPLRHLADGRIVAMEILCRWRDSLFGDIDPAHFVAETGDVALLEAIDRWTLARACREAARWHAAGAGVPVAVNVSARHFRRDSLVDIVGDALADAGLPAAQLEIEMPERILHDPDPQIATTLNRLKRLGVRLVVDEFGTGCDSLTRLKAYGIDRLKMDRSLTAGLEDSPDQQAIMNAMIALGHHLDIEVLAEGVDTAGQHDRIMAAGCRLGQGRLLDAPMNPAAALDRLKSAAAP</sequence>
<dbReference type="Gene3D" id="3.30.70.270">
    <property type="match status" value="1"/>
</dbReference>
<dbReference type="PROSITE" id="PS50112">
    <property type="entry name" value="PAS"/>
    <property type="match status" value="3"/>
</dbReference>
<dbReference type="PANTHER" id="PTHR44757">
    <property type="entry name" value="DIGUANYLATE CYCLASE DGCP"/>
    <property type="match status" value="1"/>
</dbReference>
<dbReference type="SMART" id="SM00086">
    <property type="entry name" value="PAC"/>
    <property type="match status" value="3"/>
</dbReference>
<dbReference type="PROSITE" id="PS50113">
    <property type="entry name" value="PAC"/>
    <property type="match status" value="3"/>
</dbReference>
<reference evidence="6 7" key="1">
    <citation type="submission" date="2020-02" db="EMBL/GenBank/DDBJ databases">
        <title>Nitrogenibacter mangrovi gen. nov., sp. nov. isolated from mangrove sediment, a denitrifying betaproteobacterium.</title>
        <authorList>
            <person name="Liao H."/>
            <person name="Tian Y."/>
        </authorList>
    </citation>
    <scope>NUCLEOTIDE SEQUENCE [LARGE SCALE GENOMIC DNA]</scope>
    <source>
        <strain evidence="6 7">M9-3-2</strain>
    </source>
</reference>
<dbReference type="RefSeq" id="WP_173767033.1">
    <property type="nucleotide sequence ID" value="NZ_CP048836.1"/>
</dbReference>
<keyword evidence="7" id="KW-1185">Reference proteome</keyword>
<dbReference type="EMBL" id="CP048836">
    <property type="protein sequence ID" value="QID18915.1"/>
    <property type="molecule type" value="Genomic_DNA"/>
</dbReference>
<dbReference type="InterPro" id="IPR000160">
    <property type="entry name" value="GGDEF_dom"/>
</dbReference>
<keyword evidence="1" id="KW-1133">Transmembrane helix</keyword>
<dbReference type="InterPro" id="IPR001610">
    <property type="entry name" value="PAC"/>
</dbReference>
<keyword evidence="1" id="KW-0472">Membrane</keyword>
<evidence type="ECO:0000259" key="3">
    <source>
        <dbReference type="PROSITE" id="PS50113"/>
    </source>
</evidence>
<dbReference type="InterPro" id="IPR043128">
    <property type="entry name" value="Rev_trsase/Diguanyl_cyclase"/>
</dbReference>
<gene>
    <name evidence="6" type="ORF">G3580_15575</name>
</gene>
<accession>A0A6C1B7X4</accession>
<dbReference type="GO" id="GO:0003824">
    <property type="term" value="F:catalytic activity"/>
    <property type="evidence" value="ECO:0007669"/>
    <property type="project" value="UniProtKB-ARBA"/>
</dbReference>
<dbReference type="SMART" id="SM00052">
    <property type="entry name" value="EAL"/>
    <property type="match status" value="1"/>
</dbReference>
<feature type="domain" description="PAC" evidence="3">
    <location>
        <begin position="284"/>
        <end position="336"/>
    </location>
</feature>
<dbReference type="GO" id="GO:0006355">
    <property type="term" value="P:regulation of DNA-templated transcription"/>
    <property type="evidence" value="ECO:0007669"/>
    <property type="project" value="InterPro"/>
</dbReference>
<evidence type="ECO:0000259" key="5">
    <source>
        <dbReference type="PROSITE" id="PS50887"/>
    </source>
</evidence>
<dbReference type="AlphaFoldDB" id="A0A6C1B7X4"/>
<dbReference type="Proteomes" id="UP000501991">
    <property type="component" value="Chromosome"/>
</dbReference>
<dbReference type="InterPro" id="IPR035965">
    <property type="entry name" value="PAS-like_dom_sf"/>
</dbReference>
<organism evidence="6 7">
    <name type="scientific">Nitrogeniibacter mangrovi</name>
    <dbReference type="NCBI Taxonomy" id="2016596"/>
    <lineage>
        <taxon>Bacteria</taxon>
        <taxon>Pseudomonadati</taxon>
        <taxon>Pseudomonadota</taxon>
        <taxon>Betaproteobacteria</taxon>
        <taxon>Rhodocyclales</taxon>
        <taxon>Zoogloeaceae</taxon>
        <taxon>Nitrogeniibacter</taxon>
    </lineage>
</organism>
<dbReference type="NCBIfam" id="TIGR00254">
    <property type="entry name" value="GGDEF"/>
    <property type="match status" value="1"/>
</dbReference>
<feature type="domain" description="PAS" evidence="2">
    <location>
        <begin position="205"/>
        <end position="246"/>
    </location>
</feature>
<dbReference type="InterPro" id="IPR000014">
    <property type="entry name" value="PAS"/>
</dbReference>
<feature type="domain" description="PAC" evidence="3">
    <location>
        <begin position="404"/>
        <end position="458"/>
    </location>
</feature>
<name>A0A6C1B7X4_9RHOO</name>
<dbReference type="PROSITE" id="PS50887">
    <property type="entry name" value="GGDEF"/>
    <property type="match status" value="1"/>
</dbReference>
<dbReference type="Pfam" id="PF00989">
    <property type="entry name" value="PAS"/>
    <property type="match status" value="2"/>
</dbReference>
<dbReference type="InterPro" id="IPR052155">
    <property type="entry name" value="Biofilm_reg_signaling"/>
</dbReference>
<dbReference type="CDD" id="cd00130">
    <property type="entry name" value="PAS"/>
    <property type="match status" value="3"/>
</dbReference>
<protein>
    <submittedName>
        <fullName evidence="6">EAL domain-containing protein</fullName>
    </submittedName>
</protein>
<dbReference type="CDD" id="cd01948">
    <property type="entry name" value="EAL"/>
    <property type="match status" value="1"/>
</dbReference>
<dbReference type="CDD" id="cd01949">
    <property type="entry name" value="GGDEF"/>
    <property type="match status" value="1"/>
</dbReference>
<dbReference type="KEGG" id="azq:G3580_15575"/>
<feature type="domain" description="PAS" evidence="2">
    <location>
        <begin position="87"/>
        <end position="132"/>
    </location>
</feature>
<dbReference type="NCBIfam" id="TIGR00229">
    <property type="entry name" value="sensory_box"/>
    <property type="match status" value="3"/>
</dbReference>
<dbReference type="SMART" id="SM00091">
    <property type="entry name" value="PAS"/>
    <property type="match status" value="3"/>
</dbReference>
<dbReference type="InterPro" id="IPR001633">
    <property type="entry name" value="EAL_dom"/>
</dbReference>
<evidence type="ECO:0000313" key="6">
    <source>
        <dbReference type="EMBL" id="QID18915.1"/>
    </source>
</evidence>
<feature type="domain" description="EAL" evidence="4">
    <location>
        <begin position="632"/>
        <end position="885"/>
    </location>
</feature>
<dbReference type="PROSITE" id="PS50883">
    <property type="entry name" value="EAL"/>
    <property type="match status" value="1"/>
</dbReference>
<feature type="domain" description="GGDEF" evidence="5">
    <location>
        <begin position="490"/>
        <end position="623"/>
    </location>
</feature>
<proteinExistence type="predicted"/>
<dbReference type="Gene3D" id="3.30.450.20">
    <property type="entry name" value="PAS domain"/>
    <property type="match status" value="3"/>
</dbReference>
<dbReference type="InterPro" id="IPR029787">
    <property type="entry name" value="Nucleotide_cyclase"/>
</dbReference>
<dbReference type="SMART" id="SM00267">
    <property type="entry name" value="GGDEF"/>
    <property type="match status" value="1"/>
</dbReference>
<dbReference type="SUPFAM" id="SSF55785">
    <property type="entry name" value="PYP-like sensor domain (PAS domain)"/>
    <property type="match status" value="3"/>
</dbReference>
<dbReference type="InterPro" id="IPR035919">
    <property type="entry name" value="EAL_sf"/>
</dbReference>
<dbReference type="InterPro" id="IPR013767">
    <property type="entry name" value="PAS_fold"/>
</dbReference>
<dbReference type="PANTHER" id="PTHR44757:SF2">
    <property type="entry name" value="BIOFILM ARCHITECTURE MAINTENANCE PROTEIN MBAA"/>
    <property type="match status" value="1"/>
</dbReference>
<evidence type="ECO:0000259" key="4">
    <source>
        <dbReference type="PROSITE" id="PS50883"/>
    </source>
</evidence>
<dbReference type="SUPFAM" id="SSF55073">
    <property type="entry name" value="Nucleotide cyclase"/>
    <property type="match status" value="1"/>
</dbReference>
<evidence type="ECO:0000259" key="2">
    <source>
        <dbReference type="PROSITE" id="PS50112"/>
    </source>
</evidence>
<keyword evidence="1" id="KW-0812">Transmembrane</keyword>